<dbReference type="InterPro" id="IPR036514">
    <property type="entry name" value="SGNH_hydro_sf"/>
</dbReference>
<dbReference type="Proteomes" id="UP000269226">
    <property type="component" value="Chromosome"/>
</dbReference>
<name>A0A2Z5Y417_9ENTE</name>
<keyword evidence="2" id="KW-0378">Hydrolase</keyword>
<dbReference type="Pfam" id="PF00657">
    <property type="entry name" value="Lipase_GDSL"/>
    <property type="match status" value="1"/>
</dbReference>
<evidence type="ECO:0000256" key="1">
    <source>
        <dbReference type="ARBA" id="ARBA00008668"/>
    </source>
</evidence>
<sequence length="607" mass="70571">MEKIDNNETARWEFFNRSYAQSALGWVDEVYHPREVVDTQLQADQLFPILFQFHYFEEESAPLNHDTATIGTFHYLEGTHARIMTLAKNYSIKLRVQNSQNAYGSYQVMINNLASYTFSLNAKEEKELTFEVFLSQHQLELTFKAIEAATEELLVHSLSLEEKKQEKADKPTIYIASDSTAQTYEPKDFPQAGWGEFLYFYLFEGHNATIIRDKTSSYPQAYNYSSENLTIVNRSIGGRSSRSFIEEGKFAQLLAFLKEDDYLLIQWGDNDATTFRPMRYVASQDFSKYLEQYILSALDRKVHPVLITPPPRYHFVHPFEAVISFDDYRQVTLAMAERYQIPVIDLGKMGAEFLSLLGEKKAKCLFMQLPKHQYKNFEDGLTDATHFNQLGAKMMAKFIAKKFTEEFPEIQFQSEHFPVSLDKPTNLTATILENKIFVRWSAVSNALYYSVKVIQEENIKTIITLQPFFNDIAVKNHYHVCYEVSAHTFKCDSPVEQFTLVHEFMSKKQTKEKITGVNLYEKDTDTFPDKFAFSLRFNHYTGINNYQIILKDIINEQESILEELPATRVTDLHSYQIKKGNQYAIKVRGYNEKQHQEIFSDLIPITS</sequence>
<dbReference type="AlphaFoldDB" id="A0A2Z5Y417"/>
<evidence type="ECO:0000313" key="4">
    <source>
        <dbReference type="Proteomes" id="UP000269226"/>
    </source>
</evidence>
<dbReference type="PANTHER" id="PTHR43695">
    <property type="entry name" value="PUTATIVE (AFU_ORTHOLOGUE AFUA_2G17250)-RELATED"/>
    <property type="match status" value="1"/>
</dbReference>
<comment type="similarity">
    <text evidence="1">Belongs to the 'GDSL' lipolytic enzyme family.</text>
</comment>
<dbReference type="SUPFAM" id="SSF52266">
    <property type="entry name" value="SGNH hydrolase"/>
    <property type="match status" value="1"/>
</dbReference>
<dbReference type="InterPro" id="IPR037459">
    <property type="entry name" value="RhgT-like"/>
</dbReference>
<dbReference type="InterPro" id="IPR001087">
    <property type="entry name" value="GDSL"/>
</dbReference>
<dbReference type="GeneID" id="57044051"/>
<dbReference type="EMBL" id="AP018492">
    <property type="protein sequence ID" value="BBC61617.1"/>
    <property type="molecule type" value="Genomic_DNA"/>
</dbReference>
<dbReference type="Gene3D" id="3.40.50.1110">
    <property type="entry name" value="SGNH hydrolase"/>
    <property type="match status" value="1"/>
</dbReference>
<reference evidence="3 4" key="1">
    <citation type="submission" date="2018-01" db="EMBL/GenBank/DDBJ databases">
        <title>Whole genome sequence of Melissococcus plutonius DAT561.</title>
        <authorList>
            <person name="Okumura K."/>
            <person name="Takamatsu D."/>
            <person name="Okura M."/>
        </authorList>
    </citation>
    <scope>NUCLEOTIDE SEQUENCE [LARGE SCALE GENOMIC DNA]</scope>
    <source>
        <strain evidence="3 4">DAT561</strain>
    </source>
</reference>
<evidence type="ECO:0000256" key="2">
    <source>
        <dbReference type="ARBA" id="ARBA00022801"/>
    </source>
</evidence>
<proteinExistence type="inferred from homology"/>
<organism evidence="3 4">
    <name type="scientific">Melissococcus plutonius</name>
    <dbReference type="NCBI Taxonomy" id="33970"/>
    <lineage>
        <taxon>Bacteria</taxon>
        <taxon>Bacillati</taxon>
        <taxon>Bacillota</taxon>
        <taxon>Bacilli</taxon>
        <taxon>Lactobacillales</taxon>
        <taxon>Enterococcaceae</taxon>
        <taxon>Melissococcus</taxon>
    </lineage>
</organism>
<dbReference type="RefSeq" id="WP_015695420.1">
    <property type="nucleotide sequence ID" value="NZ_AP018492.1"/>
</dbReference>
<dbReference type="PANTHER" id="PTHR43695:SF1">
    <property type="entry name" value="RHAMNOGALACTURONAN ACETYLESTERASE"/>
    <property type="match status" value="1"/>
</dbReference>
<protein>
    <submittedName>
        <fullName evidence="3">Rhamnogalacturonan acetylesterase</fullName>
    </submittedName>
</protein>
<accession>A0A2Z5Y417</accession>
<evidence type="ECO:0000313" key="3">
    <source>
        <dbReference type="EMBL" id="BBC61617.1"/>
    </source>
</evidence>
<dbReference type="GO" id="GO:0016788">
    <property type="term" value="F:hydrolase activity, acting on ester bonds"/>
    <property type="evidence" value="ECO:0007669"/>
    <property type="project" value="InterPro"/>
</dbReference>
<gene>
    <name evidence="3" type="ORF">DAT561_1522</name>
</gene>